<protein>
    <submittedName>
        <fullName evidence="2">Uncharacterized protein</fullName>
    </submittedName>
</protein>
<keyword evidence="3" id="KW-1185">Reference proteome</keyword>
<name>A0A0L0NE27_TOLOC</name>
<evidence type="ECO:0000313" key="2">
    <source>
        <dbReference type="EMBL" id="KND92274.1"/>
    </source>
</evidence>
<evidence type="ECO:0000313" key="3">
    <source>
        <dbReference type="Proteomes" id="UP000036947"/>
    </source>
</evidence>
<dbReference type="EMBL" id="LFRF01000006">
    <property type="protein sequence ID" value="KND92274.1"/>
    <property type="molecule type" value="Genomic_DNA"/>
</dbReference>
<gene>
    <name evidence="2" type="ORF">TOPH_03203</name>
</gene>
<accession>A0A0L0NE27</accession>
<reference evidence="2 3" key="1">
    <citation type="journal article" date="2015" name="BMC Genomics">
        <title>The genome of the truffle-parasite Tolypocladium ophioglossoides and the evolution of antifungal peptaibiotics.</title>
        <authorList>
            <person name="Quandt C.A."/>
            <person name="Bushley K.E."/>
            <person name="Spatafora J.W."/>
        </authorList>
    </citation>
    <scope>NUCLEOTIDE SEQUENCE [LARGE SCALE GENOMIC DNA]</scope>
    <source>
        <strain evidence="2 3">CBS 100239</strain>
    </source>
</reference>
<evidence type="ECO:0000256" key="1">
    <source>
        <dbReference type="SAM" id="MobiDB-lite"/>
    </source>
</evidence>
<comment type="caution">
    <text evidence="2">The sequence shown here is derived from an EMBL/GenBank/DDBJ whole genome shotgun (WGS) entry which is preliminary data.</text>
</comment>
<feature type="region of interest" description="Disordered" evidence="1">
    <location>
        <begin position="1"/>
        <end position="30"/>
    </location>
</feature>
<proteinExistence type="predicted"/>
<sequence>ERPPPTTASLDTNDGQTDEPRKCRAPQHHHHDELLLCHRRRAGQPPLRVRVRHLEAGRRRSVALHRPAAPPQPVHPALEPRHCRGDAMGTGPNVPQVHRQVLQQLHLVLRHWRQRQVPPPAPTHRPLLRQLLALVDRHRRQPHKPGHRGGRQDVLRRSLRELGQGRHEPLLQGQHRGAQPGVQGARRGGGAQVSVKERELGWIYDVMIPWTVGFG</sequence>
<dbReference type="Proteomes" id="UP000036947">
    <property type="component" value="Unassembled WGS sequence"/>
</dbReference>
<feature type="region of interest" description="Disordered" evidence="1">
    <location>
        <begin position="165"/>
        <end position="191"/>
    </location>
</feature>
<dbReference type="AlphaFoldDB" id="A0A0L0NE27"/>
<feature type="compositionally biased region" description="Low complexity" evidence="1">
    <location>
        <begin position="176"/>
        <end position="185"/>
    </location>
</feature>
<organism evidence="2 3">
    <name type="scientific">Tolypocladium ophioglossoides (strain CBS 100239)</name>
    <name type="common">Snaketongue truffleclub</name>
    <name type="synonym">Elaphocordyceps ophioglossoides</name>
    <dbReference type="NCBI Taxonomy" id="1163406"/>
    <lineage>
        <taxon>Eukaryota</taxon>
        <taxon>Fungi</taxon>
        <taxon>Dikarya</taxon>
        <taxon>Ascomycota</taxon>
        <taxon>Pezizomycotina</taxon>
        <taxon>Sordariomycetes</taxon>
        <taxon>Hypocreomycetidae</taxon>
        <taxon>Hypocreales</taxon>
        <taxon>Ophiocordycipitaceae</taxon>
        <taxon>Tolypocladium</taxon>
    </lineage>
</organism>
<feature type="non-terminal residue" evidence="2">
    <location>
        <position position="1"/>
    </location>
</feature>